<proteinExistence type="predicted"/>
<feature type="chain" id="PRO_5047088569" description="Lipoprotein with Yx(FWY)xxD motif" evidence="1">
    <location>
        <begin position="28"/>
        <end position="159"/>
    </location>
</feature>
<feature type="signal peptide" evidence="1">
    <location>
        <begin position="1"/>
        <end position="27"/>
    </location>
</feature>
<keyword evidence="1" id="KW-0732">Signal</keyword>
<dbReference type="InterPro" id="IPR005297">
    <property type="entry name" value="Lipoprotein_repeat"/>
</dbReference>
<dbReference type="Proteomes" id="UP001156691">
    <property type="component" value="Unassembled WGS sequence"/>
</dbReference>
<evidence type="ECO:0000256" key="1">
    <source>
        <dbReference type="SAM" id="SignalP"/>
    </source>
</evidence>
<reference evidence="3" key="1">
    <citation type="journal article" date="2019" name="Int. J. Syst. Evol. Microbiol.">
        <title>The Global Catalogue of Microorganisms (GCM) 10K type strain sequencing project: providing services to taxonomists for standard genome sequencing and annotation.</title>
        <authorList>
            <consortium name="The Broad Institute Genomics Platform"/>
            <consortium name="The Broad Institute Genome Sequencing Center for Infectious Disease"/>
            <person name="Wu L."/>
            <person name="Ma J."/>
        </authorList>
    </citation>
    <scope>NUCLEOTIDE SEQUENCE [LARGE SCALE GENOMIC DNA]</scope>
    <source>
        <strain evidence="3">NBRC 112416</strain>
    </source>
</reference>
<accession>A0ABQ5W4E9</accession>
<keyword evidence="3" id="KW-1185">Reference proteome</keyword>
<gene>
    <name evidence="2" type="ORF">GCM10010862_20010</name>
</gene>
<evidence type="ECO:0000313" key="3">
    <source>
        <dbReference type="Proteomes" id="UP001156691"/>
    </source>
</evidence>
<dbReference type="PANTHER" id="PTHR39335:SF1">
    <property type="entry name" value="BLL4220 PROTEIN"/>
    <property type="match status" value="1"/>
</dbReference>
<dbReference type="RefSeq" id="WP_284340192.1">
    <property type="nucleotide sequence ID" value="NZ_BSNS01000009.1"/>
</dbReference>
<organism evidence="2 3">
    <name type="scientific">Devosia nitrariae</name>
    <dbReference type="NCBI Taxonomy" id="2071872"/>
    <lineage>
        <taxon>Bacteria</taxon>
        <taxon>Pseudomonadati</taxon>
        <taxon>Pseudomonadota</taxon>
        <taxon>Alphaproteobacteria</taxon>
        <taxon>Hyphomicrobiales</taxon>
        <taxon>Devosiaceae</taxon>
        <taxon>Devosia</taxon>
    </lineage>
</organism>
<dbReference type="Pfam" id="PF03640">
    <property type="entry name" value="Lipoprotein_15"/>
    <property type="match status" value="2"/>
</dbReference>
<name>A0ABQ5W4E9_9HYPH</name>
<evidence type="ECO:0000313" key="2">
    <source>
        <dbReference type="EMBL" id="GLQ54742.1"/>
    </source>
</evidence>
<evidence type="ECO:0008006" key="4">
    <source>
        <dbReference type="Google" id="ProtNLM"/>
    </source>
</evidence>
<comment type="caution">
    <text evidence="2">The sequence shown here is derived from an EMBL/GenBank/DDBJ whole genome shotgun (WGS) entry which is preliminary data.</text>
</comment>
<protein>
    <recommendedName>
        <fullName evidence="4">Lipoprotein with Yx(FWY)xxD motif</fullName>
    </recommendedName>
</protein>
<dbReference type="PANTHER" id="PTHR39335">
    <property type="entry name" value="BLL4220 PROTEIN"/>
    <property type="match status" value="1"/>
</dbReference>
<dbReference type="EMBL" id="BSNS01000009">
    <property type="protein sequence ID" value="GLQ54742.1"/>
    <property type="molecule type" value="Genomic_DNA"/>
</dbReference>
<sequence length="159" mass="17004">MTHRNFITWSAAAGLALAAAVPLAALAQDDGTATIAISEKEPFGQYVVDGEGMSLYMLEADTQGGDGAEAVSTCTGECIEEWPVMTATGEPMAGDELDASLLSTIERDDGTMQVTYNGWPLHYYHDDRAPGDTEGQGVHDEWGGWYLLTPSGEPIEDEE</sequence>